<dbReference type="EMBL" id="JACGWZ010000008">
    <property type="protein sequence ID" value="MBA8827620.1"/>
    <property type="molecule type" value="Genomic_DNA"/>
</dbReference>
<comment type="caution">
    <text evidence="2">The sequence shown here is derived from an EMBL/GenBank/DDBJ whole genome shotgun (WGS) entry which is preliminary data.</text>
</comment>
<name>A0A839E3J5_9PSEU</name>
<keyword evidence="3" id="KW-1185">Reference proteome</keyword>
<gene>
    <name evidence="2" type="ORF">FHX42_005016</name>
</gene>
<evidence type="ECO:0000313" key="2">
    <source>
        <dbReference type="EMBL" id="MBA8827620.1"/>
    </source>
</evidence>
<keyword evidence="1" id="KW-0732">Signal</keyword>
<organism evidence="2 3">
    <name type="scientific">Halosaccharopolyspora lacisalsi</name>
    <dbReference type="NCBI Taxonomy" id="1000566"/>
    <lineage>
        <taxon>Bacteria</taxon>
        <taxon>Bacillati</taxon>
        <taxon>Actinomycetota</taxon>
        <taxon>Actinomycetes</taxon>
        <taxon>Pseudonocardiales</taxon>
        <taxon>Pseudonocardiaceae</taxon>
        <taxon>Halosaccharopolyspora</taxon>
    </lineage>
</organism>
<dbReference type="AlphaFoldDB" id="A0A839E3J5"/>
<feature type="signal peptide" evidence="1">
    <location>
        <begin position="1"/>
        <end position="18"/>
    </location>
</feature>
<feature type="chain" id="PRO_5032708554" evidence="1">
    <location>
        <begin position="19"/>
        <end position="109"/>
    </location>
</feature>
<sequence>MVSSVAFLLLGMAGVATAEPFPCGDRGTCAENLIELNVRLGPSLPEPVMSRAPQGKWMALHCWTYGDVVHGDSVRYHITWVSSFDGHSGYVAGYYVDTGPDPAPGIPRC</sequence>
<protein>
    <submittedName>
        <fullName evidence="2">Uncharacterized protein YraI</fullName>
    </submittedName>
</protein>
<evidence type="ECO:0000256" key="1">
    <source>
        <dbReference type="SAM" id="SignalP"/>
    </source>
</evidence>
<accession>A0A839E3J5</accession>
<evidence type="ECO:0000313" key="3">
    <source>
        <dbReference type="Proteomes" id="UP000569329"/>
    </source>
</evidence>
<dbReference type="RefSeq" id="WP_182546762.1">
    <property type="nucleotide sequence ID" value="NZ_JACGWZ010000008.1"/>
</dbReference>
<reference evidence="2 3" key="1">
    <citation type="submission" date="2020-07" db="EMBL/GenBank/DDBJ databases">
        <title>Sequencing the genomes of 1000 actinobacteria strains.</title>
        <authorList>
            <person name="Klenk H.-P."/>
        </authorList>
    </citation>
    <scope>NUCLEOTIDE SEQUENCE [LARGE SCALE GENOMIC DNA]</scope>
    <source>
        <strain evidence="2 3">DSM 45975</strain>
    </source>
</reference>
<proteinExistence type="predicted"/>
<dbReference type="Proteomes" id="UP000569329">
    <property type="component" value="Unassembled WGS sequence"/>
</dbReference>